<feature type="compositionally biased region" description="Basic and acidic residues" evidence="3">
    <location>
        <begin position="215"/>
        <end position="239"/>
    </location>
</feature>
<keyword evidence="4" id="KW-0732">Signal</keyword>
<feature type="compositionally biased region" description="Basic and acidic residues" evidence="3">
    <location>
        <begin position="1100"/>
        <end position="1117"/>
    </location>
</feature>
<feature type="domain" description="CHRD" evidence="6">
    <location>
        <begin position="602"/>
        <end position="722"/>
    </location>
</feature>
<dbReference type="Proteomes" id="UP000551758">
    <property type="component" value="Unassembled WGS sequence"/>
</dbReference>
<feature type="domain" description="CHRD" evidence="6">
    <location>
        <begin position="475"/>
        <end position="596"/>
    </location>
</feature>
<dbReference type="AlphaFoldDB" id="A0A7J7F2E6"/>
<dbReference type="Gene3D" id="6.20.200.20">
    <property type="match status" value="1"/>
</dbReference>
<feature type="region of interest" description="Disordered" evidence="3">
    <location>
        <begin position="189"/>
        <end position="239"/>
    </location>
</feature>
<dbReference type="PANTHER" id="PTHR46526:SF1">
    <property type="entry name" value="CHORDIN"/>
    <property type="match status" value="1"/>
</dbReference>
<organism evidence="7 8">
    <name type="scientific">Diceros bicornis minor</name>
    <name type="common">South-central black rhinoceros</name>
    <dbReference type="NCBI Taxonomy" id="77932"/>
    <lineage>
        <taxon>Eukaryota</taxon>
        <taxon>Metazoa</taxon>
        <taxon>Chordata</taxon>
        <taxon>Craniata</taxon>
        <taxon>Vertebrata</taxon>
        <taxon>Euteleostomi</taxon>
        <taxon>Mammalia</taxon>
        <taxon>Eutheria</taxon>
        <taxon>Laurasiatheria</taxon>
        <taxon>Perissodactyla</taxon>
        <taxon>Rhinocerotidae</taxon>
        <taxon>Diceros</taxon>
    </lineage>
</organism>
<dbReference type="InterPro" id="IPR052278">
    <property type="entry name" value="Chordin-like_regulators"/>
</dbReference>
<name>A0A7J7F2E6_DICBM</name>
<evidence type="ECO:0000256" key="1">
    <source>
        <dbReference type="ARBA" id="ARBA00016968"/>
    </source>
</evidence>
<dbReference type="PROSITE" id="PS50933">
    <property type="entry name" value="CHRD"/>
    <property type="match status" value="4"/>
</dbReference>
<dbReference type="GO" id="GO:0009953">
    <property type="term" value="P:dorsal/ventral pattern formation"/>
    <property type="evidence" value="ECO:0007669"/>
    <property type="project" value="TreeGrafter"/>
</dbReference>
<dbReference type="GO" id="GO:0030514">
    <property type="term" value="P:negative regulation of BMP signaling pathway"/>
    <property type="evidence" value="ECO:0007669"/>
    <property type="project" value="TreeGrafter"/>
</dbReference>
<feature type="chain" id="PRO_5029594345" description="Chordin" evidence="4">
    <location>
        <begin position="27"/>
        <end position="1117"/>
    </location>
</feature>
<feature type="signal peptide" evidence="4">
    <location>
        <begin position="1"/>
        <end position="26"/>
    </location>
</feature>
<dbReference type="Pfam" id="PF00093">
    <property type="entry name" value="VWC"/>
    <property type="match status" value="3"/>
</dbReference>
<feature type="domain" description="CHRD" evidence="6">
    <location>
        <begin position="351"/>
        <end position="474"/>
    </location>
</feature>
<dbReference type="SUPFAM" id="SSF57603">
    <property type="entry name" value="FnI-like domain"/>
    <property type="match status" value="2"/>
</dbReference>
<evidence type="ECO:0000313" key="7">
    <source>
        <dbReference type="EMBL" id="KAF5922219.1"/>
    </source>
</evidence>
<evidence type="ECO:0000313" key="8">
    <source>
        <dbReference type="Proteomes" id="UP000551758"/>
    </source>
</evidence>
<comment type="caution">
    <text evidence="7">The sequence shown here is derived from an EMBL/GenBank/DDBJ whole genome shotgun (WGS) entry which is preliminary data.</text>
</comment>
<gene>
    <name evidence="7" type="ORF">HPG69_007107</name>
</gene>
<feature type="domain" description="VWFC" evidence="5">
    <location>
        <begin position="62"/>
        <end position="153"/>
    </location>
</feature>
<feature type="region of interest" description="Disordered" evidence="3">
    <location>
        <begin position="28"/>
        <end position="58"/>
    </location>
</feature>
<feature type="domain" description="VWFC" evidence="5">
    <location>
        <begin position="778"/>
        <end position="838"/>
    </location>
</feature>
<evidence type="ECO:0000256" key="4">
    <source>
        <dbReference type="SAM" id="SignalP"/>
    </source>
</evidence>
<keyword evidence="8" id="KW-1185">Reference proteome</keyword>
<evidence type="ECO:0000259" key="5">
    <source>
        <dbReference type="PROSITE" id="PS50184"/>
    </source>
</evidence>
<dbReference type="SMART" id="SM00754">
    <property type="entry name" value="CHRD"/>
    <property type="match status" value="4"/>
</dbReference>
<reference evidence="7 8" key="1">
    <citation type="journal article" date="2020" name="Mol. Biol. Evol.">
        <title>Interspecific Gene Flow and the Evolution of Specialization in Black and White Rhinoceros.</title>
        <authorList>
            <person name="Moodley Y."/>
            <person name="Westbury M.V."/>
            <person name="Russo I.M."/>
            <person name="Gopalakrishnan S."/>
            <person name="Rakotoarivelo A."/>
            <person name="Olsen R.A."/>
            <person name="Prost S."/>
            <person name="Tunstall T."/>
            <person name="Ryder O.A."/>
            <person name="Dalen L."/>
            <person name="Bruford M.W."/>
        </authorList>
    </citation>
    <scope>NUCLEOTIDE SEQUENCE [LARGE SCALE GENOMIC DNA]</scope>
    <source>
        <strain evidence="7">SBR-YM</strain>
        <tissue evidence="7">Skin</tissue>
    </source>
</reference>
<dbReference type="PROSITE" id="PS01208">
    <property type="entry name" value="VWFC_1"/>
    <property type="match status" value="1"/>
</dbReference>
<dbReference type="PANTHER" id="PTHR46526">
    <property type="entry name" value="CHORDIN"/>
    <property type="match status" value="1"/>
</dbReference>
<keyword evidence="2" id="KW-0217">Developmental protein</keyword>
<sequence length="1117" mass="118721">MPSLPAPPAPLLLLGLLLLGSRPARGAGPESPALPIRPEKEPLPIRGAAGAGQRPPAKPVPAGCSFGGKVYALDETWHPDLGEPFGVMRCVLCACEARLALTRFSRLLCEQPQWGRRARGPGRVSCKNIKPECPALACGQPRQLPGHCCQTCPQGKARSAVREGRQGRYLVLSHTDGADGAANWPSQCPAEARVPHPGAERSGPERQPTGLAFEYPRDPEHRSYSDRGEPGAEDRARGDGHTDFVALLTGPRSQAVARARVSLLRSSLRFSISYRRLDRPTRIRFSDGTGNVLFEHPAAPTEDGLVCGVWRAVPRLSLRLLRAEQLHVALVTPTHPSGEIWGPLIRHRALAAETFSAILTLEGSPQQGIGGITLLTLSDTEDSLHFLLLFRGLLESRSGGPAQVPLRLQILHQGQLLRELQANASVQEPGFAEVLPNLTAQEMDWLVLGELQMVLERAGGPELRISGHIAARQSCDVLQSVLCGADALIPVQTGAAGSASLTLLGNGSLIYQVQVVGTGSEVVAMTLETKPQRRNQHTVLCHMAGLQPGGHMAVGVCPGLGARGAHMLLQNELFLNVGTKDFPDGELRGHVAALPYSGHSARHDTLPVPLAGALVLPPVQSQAAGHAWLSLDTHCHLHYEVLLAGLGGSEQGTVTAHLLGPPGMPGPRRLLKGFYGPEAQGVVKDLEPELLRHLAQGTASLLIATKGSPQGELRGQVHIANQCEVGGLRLAVAGAEGVRVPGAPDALAPVPPGLPAVLNPDAPVPAKPGGPGRSRDPNMCFFEGQQRPHGARWAPNYDPLCSLCTCQRRTVICDPVVCPPPSCPSPVQALDQCCPVCPGERPAGVERVMEGPLVEGEASGEERKGITLCLHYLLGSTEKQGVRDLPGLPRSRDPGEGCYFDGDRSWRAAGTRWHPVVPPFGLIKCAVCTCKGGTGEVHCEKVQCPRLACAQPVRVNPTDCCKQCPVGTGAHPQLGDPMQADGPRGCRFAGQWFPESQSWHPSVPPFGEMSCITCRCGVSGEWGPGLEWGDLPREGRLLGVDLPKEAEGCCAPAPLGTLRICSVLHQAGVPHCERDDCSLPLSCGPGKESRCCSHCTPRRSAPETRTVPELEKEAEGS</sequence>
<protein>
    <recommendedName>
        <fullName evidence="1">Chordin</fullName>
    </recommendedName>
</protein>
<dbReference type="EMBL" id="JACDTQ010001514">
    <property type="protein sequence ID" value="KAF5922219.1"/>
    <property type="molecule type" value="Genomic_DNA"/>
</dbReference>
<dbReference type="InterPro" id="IPR001007">
    <property type="entry name" value="VWF_dom"/>
</dbReference>
<dbReference type="GO" id="GO:0005615">
    <property type="term" value="C:extracellular space"/>
    <property type="evidence" value="ECO:0007669"/>
    <property type="project" value="TreeGrafter"/>
</dbReference>
<evidence type="ECO:0000259" key="6">
    <source>
        <dbReference type="PROSITE" id="PS50933"/>
    </source>
</evidence>
<feature type="domain" description="CHRD" evidence="6">
    <location>
        <begin position="240"/>
        <end position="349"/>
    </location>
</feature>
<evidence type="ECO:0000256" key="2">
    <source>
        <dbReference type="PROSITE-ProRule" id="PRU00230"/>
    </source>
</evidence>
<proteinExistence type="predicted"/>
<dbReference type="GO" id="GO:0036122">
    <property type="term" value="F:BMP binding"/>
    <property type="evidence" value="ECO:0007669"/>
    <property type="project" value="TreeGrafter"/>
</dbReference>
<accession>A0A7J7F2E6</accession>
<dbReference type="PROSITE" id="PS50184">
    <property type="entry name" value="VWFC_2"/>
    <property type="match status" value="2"/>
</dbReference>
<dbReference type="Pfam" id="PF07452">
    <property type="entry name" value="CHRD"/>
    <property type="match status" value="3"/>
</dbReference>
<feature type="region of interest" description="Disordered" evidence="3">
    <location>
        <begin position="1097"/>
        <end position="1117"/>
    </location>
</feature>
<dbReference type="InterPro" id="IPR010895">
    <property type="entry name" value="CHRD"/>
</dbReference>
<evidence type="ECO:0000256" key="3">
    <source>
        <dbReference type="SAM" id="MobiDB-lite"/>
    </source>
</evidence>
<dbReference type="SMART" id="SM00214">
    <property type="entry name" value="VWC"/>
    <property type="match status" value="3"/>
</dbReference>